<dbReference type="HOGENOM" id="CLU_169643_3_1_14"/>
<proteinExistence type="inferred from homology"/>
<evidence type="ECO:0000256" key="7">
    <source>
        <dbReference type="SAM" id="MobiDB-lite"/>
    </source>
</evidence>
<dbReference type="InterPro" id="IPR021137">
    <property type="entry name" value="Ribosomal_bL35-like"/>
</dbReference>
<feature type="compositionally biased region" description="Polar residues" evidence="7">
    <location>
        <begin position="31"/>
        <end position="43"/>
    </location>
</feature>
<sequence>MPKQKTHSGLKKRIKVTGTGKLQRGHAYSNHLASSKTTKQNRQLRGETGVHKSDYKRIKQLISGLK</sequence>
<evidence type="ECO:0000256" key="5">
    <source>
        <dbReference type="HAMAP-Rule" id="MF_00514"/>
    </source>
</evidence>
<dbReference type="PRINTS" id="PR00064">
    <property type="entry name" value="RIBOSOMALL35"/>
</dbReference>
<keyword evidence="9" id="KW-1185">Reference proteome</keyword>
<dbReference type="RefSeq" id="WP_030004752.1">
    <property type="nucleotide sequence ID" value="NC_022549.1"/>
</dbReference>
<accession>U4KNM7</accession>
<dbReference type="GO" id="GO:0003735">
    <property type="term" value="F:structural constituent of ribosome"/>
    <property type="evidence" value="ECO:0007669"/>
    <property type="project" value="InterPro"/>
</dbReference>
<dbReference type="HAMAP" id="MF_00514">
    <property type="entry name" value="Ribosomal_bL35"/>
    <property type="match status" value="1"/>
</dbReference>
<dbReference type="PANTHER" id="PTHR33343:SF1">
    <property type="entry name" value="LARGE RIBOSOMAL SUBUNIT PROTEIN BL35M"/>
    <property type="match status" value="1"/>
</dbReference>
<dbReference type="SUPFAM" id="SSF143034">
    <property type="entry name" value="L35p-like"/>
    <property type="match status" value="1"/>
</dbReference>
<dbReference type="KEGG" id="abra:BN85308690"/>
<comment type="similarity">
    <text evidence="1 5 6">Belongs to the bacterial ribosomal protein bL35 family.</text>
</comment>
<name>U4KNM7_9MOLU</name>
<dbReference type="InterPro" id="IPR037229">
    <property type="entry name" value="Ribosomal_bL35_sf"/>
</dbReference>
<keyword evidence="2 5" id="KW-0689">Ribosomal protein</keyword>
<evidence type="ECO:0000313" key="8">
    <source>
        <dbReference type="EMBL" id="CCV65890.1"/>
    </source>
</evidence>
<evidence type="ECO:0000256" key="3">
    <source>
        <dbReference type="ARBA" id="ARBA00023274"/>
    </source>
</evidence>
<dbReference type="Pfam" id="PF01632">
    <property type="entry name" value="Ribosomal_L35p"/>
    <property type="match status" value="1"/>
</dbReference>
<dbReference type="OrthoDB" id="47476at2"/>
<organism evidence="8 9">
    <name type="scientific">Acholeplasma brassicae</name>
    <dbReference type="NCBI Taxonomy" id="61635"/>
    <lineage>
        <taxon>Bacteria</taxon>
        <taxon>Bacillati</taxon>
        <taxon>Mycoplasmatota</taxon>
        <taxon>Mollicutes</taxon>
        <taxon>Acholeplasmatales</taxon>
        <taxon>Acholeplasmataceae</taxon>
        <taxon>Acholeplasma</taxon>
    </lineage>
</organism>
<reference evidence="8 9" key="1">
    <citation type="journal article" date="2013" name="J. Mol. Microbiol. Biotechnol.">
        <title>Analysis of the Complete Genomes of Acholeplasma brassicae , A. palmae and A. laidlawii and Their Comparison to the Obligate Parasites from ' Candidatus Phytoplasma'.</title>
        <authorList>
            <person name="Kube M."/>
            <person name="Siewert C."/>
            <person name="Migdoll A.M."/>
            <person name="Duduk B."/>
            <person name="Holz S."/>
            <person name="Rabus R."/>
            <person name="Seemuller E."/>
            <person name="Mitrovic J."/>
            <person name="Muller I."/>
            <person name="Buttner C."/>
            <person name="Reinhardt R."/>
        </authorList>
    </citation>
    <scope>NUCLEOTIDE SEQUENCE [LARGE SCALE GENOMIC DNA]</scope>
    <source>
        <strain evidence="9">0502</strain>
    </source>
</reference>
<feature type="region of interest" description="Disordered" evidence="7">
    <location>
        <begin position="24"/>
        <end position="51"/>
    </location>
</feature>
<dbReference type="PROSITE" id="PS00936">
    <property type="entry name" value="RIBOSOMAL_L35"/>
    <property type="match status" value="1"/>
</dbReference>
<dbReference type="GO" id="GO:0006412">
    <property type="term" value="P:translation"/>
    <property type="evidence" value="ECO:0007669"/>
    <property type="project" value="UniProtKB-UniRule"/>
</dbReference>
<dbReference type="NCBIfam" id="TIGR00001">
    <property type="entry name" value="rpmI_bact"/>
    <property type="match status" value="1"/>
</dbReference>
<dbReference type="AlphaFoldDB" id="U4KNM7"/>
<evidence type="ECO:0000256" key="6">
    <source>
        <dbReference type="RuleBase" id="RU000568"/>
    </source>
</evidence>
<dbReference type="GO" id="GO:0022625">
    <property type="term" value="C:cytosolic large ribosomal subunit"/>
    <property type="evidence" value="ECO:0007669"/>
    <property type="project" value="TreeGrafter"/>
</dbReference>
<evidence type="ECO:0000313" key="9">
    <source>
        <dbReference type="Proteomes" id="UP000032737"/>
    </source>
</evidence>
<dbReference type="Proteomes" id="UP000032737">
    <property type="component" value="Chromosome"/>
</dbReference>
<dbReference type="STRING" id="61635.BN85308690"/>
<dbReference type="Gene3D" id="4.10.410.60">
    <property type="match status" value="1"/>
</dbReference>
<gene>
    <name evidence="5 8" type="primary">rpmI</name>
    <name evidence="8" type="ORF">BN85308690</name>
</gene>
<evidence type="ECO:0000256" key="1">
    <source>
        <dbReference type="ARBA" id="ARBA00006598"/>
    </source>
</evidence>
<evidence type="ECO:0000256" key="2">
    <source>
        <dbReference type="ARBA" id="ARBA00022980"/>
    </source>
</evidence>
<protein>
    <recommendedName>
        <fullName evidence="4 5">Large ribosomal subunit protein bL35</fullName>
    </recommendedName>
</protein>
<keyword evidence="3 5" id="KW-0687">Ribonucleoprotein</keyword>
<dbReference type="PANTHER" id="PTHR33343">
    <property type="entry name" value="54S RIBOSOMAL PROTEIN BL35M"/>
    <property type="match status" value="1"/>
</dbReference>
<dbReference type="FunFam" id="4.10.410.60:FF:000001">
    <property type="entry name" value="50S ribosomal protein L35"/>
    <property type="match status" value="1"/>
</dbReference>
<dbReference type="InterPro" id="IPR018265">
    <property type="entry name" value="Ribosomal_bL35_CS"/>
</dbReference>
<dbReference type="EMBL" id="FO681348">
    <property type="protein sequence ID" value="CCV65890.1"/>
    <property type="molecule type" value="Genomic_DNA"/>
</dbReference>
<dbReference type="InterPro" id="IPR001706">
    <property type="entry name" value="Ribosomal_bL35"/>
</dbReference>
<evidence type="ECO:0000256" key="4">
    <source>
        <dbReference type="ARBA" id="ARBA00071664"/>
    </source>
</evidence>